<dbReference type="RefSeq" id="WP_123791390.1">
    <property type="nucleotide sequence ID" value="NZ_RKQK01000001.1"/>
</dbReference>
<keyword evidence="2" id="KW-1185">Reference proteome</keyword>
<name>A0A3N4UR65_9RHOB</name>
<dbReference type="Proteomes" id="UP000269689">
    <property type="component" value="Unassembled WGS sequence"/>
</dbReference>
<evidence type="ECO:0000313" key="2">
    <source>
        <dbReference type="Proteomes" id="UP000269689"/>
    </source>
</evidence>
<proteinExistence type="predicted"/>
<sequence>MSDRDQLVRMAVERHFIEWAYNEKVENALCLGASYERNVDLLIEKVSFARSAVEAELKTFPEQQLRYAAGLDGAILDVHLEQKLSKLCSDARGYLPSYSRYELISIGMYPDELADYSHWAMRDQFDSHDFVWLSIGLEPDERLVKYLGQAQDTVRPPKLDATLKKEAERRLALITTAQKLDPILKHVKIELAYEWYNTVELDAPIGFQNALKIGWERLQKASKAVIEDTPYANDKAPDPRAIRTLSQIIAAMAIDGYGFDPNSKRSAIPKEIESACDTFGISVTKETILKYIRLGLKDADIGN</sequence>
<evidence type="ECO:0000313" key="1">
    <source>
        <dbReference type="EMBL" id="RPE71145.1"/>
    </source>
</evidence>
<dbReference type="AlphaFoldDB" id="A0A3N4UR65"/>
<comment type="caution">
    <text evidence="1">The sequence shown here is derived from an EMBL/GenBank/DDBJ whole genome shotgun (WGS) entry which is preliminary data.</text>
</comment>
<gene>
    <name evidence="1" type="ORF">EDD53_0259</name>
</gene>
<reference evidence="1 2" key="1">
    <citation type="submission" date="2018-11" db="EMBL/GenBank/DDBJ databases">
        <title>Genomic Encyclopedia of Type Strains, Phase IV (KMG-IV): sequencing the most valuable type-strain genomes for metagenomic binning, comparative biology and taxonomic classification.</title>
        <authorList>
            <person name="Goeker M."/>
        </authorList>
    </citation>
    <scope>NUCLEOTIDE SEQUENCE [LARGE SCALE GENOMIC DNA]</scope>
    <source>
        <strain evidence="1 2">DSM 104731</strain>
    </source>
</reference>
<organism evidence="1 2">
    <name type="scientific">Pacificibacter maritimus</name>
    <dbReference type="NCBI Taxonomy" id="762213"/>
    <lineage>
        <taxon>Bacteria</taxon>
        <taxon>Pseudomonadati</taxon>
        <taxon>Pseudomonadota</taxon>
        <taxon>Alphaproteobacteria</taxon>
        <taxon>Rhodobacterales</taxon>
        <taxon>Roseobacteraceae</taxon>
        <taxon>Pacificibacter</taxon>
    </lineage>
</organism>
<accession>A0A3N4UR65</accession>
<protein>
    <submittedName>
        <fullName evidence="1">Uncharacterized protein</fullName>
    </submittedName>
</protein>
<dbReference type="EMBL" id="RKQK01000001">
    <property type="protein sequence ID" value="RPE71145.1"/>
    <property type="molecule type" value="Genomic_DNA"/>
</dbReference>
<dbReference type="OrthoDB" id="7108001at2"/>